<name>A0ACA9L6I0_9GLOM</name>
<accession>A0ACA9L6I0</accession>
<dbReference type="Proteomes" id="UP000789366">
    <property type="component" value="Unassembled WGS sequence"/>
</dbReference>
<feature type="non-terminal residue" evidence="1">
    <location>
        <position position="1"/>
    </location>
</feature>
<reference evidence="1" key="1">
    <citation type="submission" date="2021-06" db="EMBL/GenBank/DDBJ databases">
        <authorList>
            <person name="Kallberg Y."/>
            <person name="Tangrot J."/>
            <person name="Rosling A."/>
        </authorList>
    </citation>
    <scope>NUCLEOTIDE SEQUENCE</scope>
    <source>
        <strain evidence="1">28 12/20/2015</strain>
    </source>
</reference>
<evidence type="ECO:0000313" key="2">
    <source>
        <dbReference type="Proteomes" id="UP000789366"/>
    </source>
</evidence>
<evidence type="ECO:0000313" key="1">
    <source>
        <dbReference type="EMBL" id="CAG8513459.1"/>
    </source>
</evidence>
<feature type="non-terminal residue" evidence="1">
    <location>
        <position position="62"/>
    </location>
</feature>
<dbReference type="EMBL" id="CAJVPW010002799">
    <property type="protein sequence ID" value="CAG8513459.1"/>
    <property type="molecule type" value="Genomic_DNA"/>
</dbReference>
<gene>
    <name evidence="1" type="ORF">SPELUC_LOCUS3586</name>
</gene>
<sequence length="62" mass="7325">TIQSQKKLIKDLCDYLKTKFEAKEEQALELLTSIIYNIVDEVLDKKHKNISNIILKKLVYMQ</sequence>
<protein>
    <submittedName>
        <fullName evidence="1">8534_t:CDS:1</fullName>
    </submittedName>
</protein>
<proteinExistence type="predicted"/>
<organism evidence="1 2">
    <name type="scientific">Cetraspora pellucida</name>
    <dbReference type="NCBI Taxonomy" id="1433469"/>
    <lineage>
        <taxon>Eukaryota</taxon>
        <taxon>Fungi</taxon>
        <taxon>Fungi incertae sedis</taxon>
        <taxon>Mucoromycota</taxon>
        <taxon>Glomeromycotina</taxon>
        <taxon>Glomeromycetes</taxon>
        <taxon>Diversisporales</taxon>
        <taxon>Gigasporaceae</taxon>
        <taxon>Cetraspora</taxon>
    </lineage>
</organism>
<comment type="caution">
    <text evidence="1">The sequence shown here is derived from an EMBL/GenBank/DDBJ whole genome shotgun (WGS) entry which is preliminary data.</text>
</comment>
<keyword evidence="2" id="KW-1185">Reference proteome</keyword>